<feature type="non-terminal residue" evidence="1">
    <location>
        <position position="78"/>
    </location>
</feature>
<evidence type="ECO:0000313" key="2">
    <source>
        <dbReference type="Proteomes" id="UP001162483"/>
    </source>
</evidence>
<sequence>MQFEWCYRSANAPQTPAGRLRSGTIDENRRLQSLLTRPEASVLTQRDANASVRTAPCAVMCRIGRGVGEAGGGGTLEH</sequence>
<proteinExistence type="predicted"/>
<organism evidence="1 2">
    <name type="scientific">Staurois parvus</name>
    <dbReference type="NCBI Taxonomy" id="386267"/>
    <lineage>
        <taxon>Eukaryota</taxon>
        <taxon>Metazoa</taxon>
        <taxon>Chordata</taxon>
        <taxon>Craniata</taxon>
        <taxon>Vertebrata</taxon>
        <taxon>Euteleostomi</taxon>
        <taxon>Amphibia</taxon>
        <taxon>Batrachia</taxon>
        <taxon>Anura</taxon>
        <taxon>Neobatrachia</taxon>
        <taxon>Ranoidea</taxon>
        <taxon>Ranidae</taxon>
        <taxon>Staurois</taxon>
    </lineage>
</organism>
<gene>
    <name evidence="1" type="ORF">SPARVUS_LOCUS1010259</name>
</gene>
<name>A0ABN9AJV2_9NEOB</name>
<protein>
    <submittedName>
        <fullName evidence="1">Uncharacterized protein</fullName>
    </submittedName>
</protein>
<reference evidence="1" key="1">
    <citation type="submission" date="2023-05" db="EMBL/GenBank/DDBJ databases">
        <authorList>
            <person name="Stuckert A."/>
        </authorList>
    </citation>
    <scope>NUCLEOTIDE SEQUENCE</scope>
</reference>
<accession>A0ABN9AJV2</accession>
<dbReference type="EMBL" id="CATNWA010000312">
    <property type="protein sequence ID" value="CAI9536311.1"/>
    <property type="molecule type" value="Genomic_DNA"/>
</dbReference>
<keyword evidence="2" id="KW-1185">Reference proteome</keyword>
<dbReference type="Proteomes" id="UP001162483">
    <property type="component" value="Unassembled WGS sequence"/>
</dbReference>
<comment type="caution">
    <text evidence="1">The sequence shown here is derived from an EMBL/GenBank/DDBJ whole genome shotgun (WGS) entry which is preliminary data.</text>
</comment>
<evidence type="ECO:0000313" key="1">
    <source>
        <dbReference type="EMBL" id="CAI9536311.1"/>
    </source>
</evidence>